<protein>
    <submittedName>
        <fullName evidence="1">Unannotated protein</fullName>
    </submittedName>
</protein>
<dbReference type="AlphaFoldDB" id="A0A6J6WSF1"/>
<proteinExistence type="predicted"/>
<accession>A0A6J6WSF1</accession>
<organism evidence="1">
    <name type="scientific">freshwater metagenome</name>
    <dbReference type="NCBI Taxonomy" id="449393"/>
    <lineage>
        <taxon>unclassified sequences</taxon>
        <taxon>metagenomes</taxon>
        <taxon>ecological metagenomes</taxon>
    </lineage>
</organism>
<name>A0A6J6WSF1_9ZZZZ</name>
<dbReference type="EMBL" id="CAEZZR010000194">
    <property type="protein sequence ID" value="CAB4785788.1"/>
    <property type="molecule type" value="Genomic_DNA"/>
</dbReference>
<gene>
    <name evidence="1" type="ORF">UFOPK2907_01441</name>
</gene>
<reference evidence="1" key="1">
    <citation type="submission" date="2020-05" db="EMBL/GenBank/DDBJ databases">
        <authorList>
            <person name="Chiriac C."/>
            <person name="Salcher M."/>
            <person name="Ghai R."/>
            <person name="Kavagutti S V."/>
        </authorList>
    </citation>
    <scope>NUCLEOTIDE SEQUENCE</scope>
</reference>
<sequence>MNIFSVNSVPNTCSVQATWLRWEESIAFFVSITEVTSTKNSGSKPFPMIVSITNTVGIGVSGNFVLTSGTLAGIRQSRAIEPASLWSG</sequence>
<evidence type="ECO:0000313" key="1">
    <source>
        <dbReference type="EMBL" id="CAB4785788.1"/>
    </source>
</evidence>